<feature type="domain" description="CWH43-like N-terminal" evidence="7">
    <location>
        <begin position="8"/>
        <end position="230"/>
    </location>
</feature>
<name>A0A4Z2CZD0_SCHJA</name>
<proteinExistence type="inferred from homology"/>
<accession>A0A4Z2CZD0</accession>
<keyword evidence="8" id="KW-0413">Isomerase</keyword>
<evidence type="ECO:0000313" key="9">
    <source>
        <dbReference type="Proteomes" id="UP000311919"/>
    </source>
</evidence>
<sequence>MTRCSFAWYKLPIFAVLHALFWLPTTYLVAISKDHISPVVPYVSALGIYPPEKYMFMILMSSYGMMATVSQWIWCWKASRKIRKLKRSIILHFMCAVVVVVLTVAGISIVGLSLINTKDNNAGHYHLTLVNFTCHVIAIPLGAIIIACISNKWIFYCFGRLFVVIQMMLASASFVHFNQIGLRVLNAKDFFYIKPHESGYIEFVWSAVSEWCVVLGCVEITFITALELRDFEKSDSNLKQITNFNV</sequence>
<evidence type="ECO:0000259" key="7">
    <source>
        <dbReference type="Pfam" id="PF10277"/>
    </source>
</evidence>
<dbReference type="EMBL" id="SKCS01000393">
    <property type="protein sequence ID" value="TNN09631.1"/>
    <property type="molecule type" value="Genomic_DNA"/>
</dbReference>
<dbReference type="Pfam" id="PF10277">
    <property type="entry name" value="Frag1"/>
    <property type="match status" value="1"/>
</dbReference>
<evidence type="ECO:0000256" key="3">
    <source>
        <dbReference type="ARBA" id="ARBA00022692"/>
    </source>
</evidence>
<dbReference type="AlphaFoldDB" id="A0A4Z2CZD0"/>
<feature type="transmembrane region" description="Helical" evidence="6">
    <location>
        <begin position="88"/>
        <end position="115"/>
    </location>
</feature>
<gene>
    <name evidence="8" type="ORF">EWB00_006163</name>
</gene>
<feature type="transmembrane region" description="Helical" evidence="6">
    <location>
        <begin position="54"/>
        <end position="76"/>
    </location>
</feature>
<dbReference type="PANTHER" id="PTHR21324:SF2">
    <property type="entry name" value="EG:22E5.9 PROTEIN"/>
    <property type="match status" value="1"/>
</dbReference>
<comment type="caution">
    <text evidence="8">The sequence shown here is derived from an EMBL/GenBank/DDBJ whole genome shotgun (WGS) entry which is preliminary data.</text>
</comment>
<keyword evidence="4 6" id="KW-1133">Transmembrane helix</keyword>
<dbReference type="Proteomes" id="UP000311919">
    <property type="component" value="Unassembled WGS sequence"/>
</dbReference>
<protein>
    <submittedName>
        <fullName evidence="8">Prokaryotic DNA topoisomerase isoform 2</fullName>
    </submittedName>
</protein>
<keyword evidence="5 6" id="KW-0472">Membrane</keyword>
<dbReference type="PANTHER" id="PTHR21324">
    <property type="entry name" value="FASTING-INDUCIBLE INTEGRAL MEMBRANE PROTEIN TM6P1-RELATED"/>
    <property type="match status" value="1"/>
</dbReference>
<evidence type="ECO:0000256" key="2">
    <source>
        <dbReference type="ARBA" id="ARBA00006565"/>
    </source>
</evidence>
<dbReference type="GO" id="GO:0016853">
    <property type="term" value="F:isomerase activity"/>
    <property type="evidence" value="ECO:0007669"/>
    <property type="project" value="UniProtKB-KW"/>
</dbReference>
<feature type="transmembrane region" description="Helical" evidence="6">
    <location>
        <begin position="127"/>
        <end position="149"/>
    </location>
</feature>
<dbReference type="GO" id="GO:0012505">
    <property type="term" value="C:endomembrane system"/>
    <property type="evidence" value="ECO:0007669"/>
    <property type="project" value="UniProtKB-SubCell"/>
</dbReference>
<organism evidence="8 9">
    <name type="scientific">Schistosoma japonicum</name>
    <name type="common">Blood fluke</name>
    <dbReference type="NCBI Taxonomy" id="6182"/>
    <lineage>
        <taxon>Eukaryota</taxon>
        <taxon>Metazoa</taxon>
        <taxon>Spiralia</taxon>
        <taxon>Lophotrochozoa</taxon>
        <taxon>Platyhelminthes</taxon>
        <taxon>Trematoda</taxon>
        <taxon>Digenea</taxon>
        <taxon>Strigeidida</taxon>
        <taxon>Schistosomatoidea</taxon>
        <taxon>Schistosomatidae</taxon>
        <taxon>Schistosoma</taxon>
    </lineage>
</organism>
<comment type="similarity">
    <text evidence="2">Belongs to the DRAM/TMEM150 family.</text>
</comment>
<dbReference type="InterPro" id="IPR050911">
    <property type="entry name" value="DRAM/TMEM150_Autophagy_Mod"/>
</dbReference>
<keyword evidence="3 6" id="KW-0812">Transmembrane</keyword>
<keyword evidence="9" id="KW-1185">Reference proteome</keyword>
<evidence type="ECO:0000256" key="1">
    <source>
        <dbReference type="ARBA" id="ARBA00004127"/>
    </source>
</evidence>
<evidence type="ECO:0000256" key="4">
    <source>
        <dbReference type="ARBA" id="ARBA00022989"/>
    </source>
</evidence>
<dbReference type="OrthoDB" id="191706at2759"/>
<reference evidence="8 9" key="1">
    <citation type="submission" date="2019-03" db="EMBL/GenBank/DDBJ databases">
        <title>An improved genome assembly of the fluke Schistosoma japonicum.</title>
        <authorList>
            <person name="Hu W."/>
            <person name="Luo F."/>
            <person name="Yin M."/>
            <person name="Mo X."/>
            <person name="Sun C."/>
            <person name="Wu Q."/>
            <person name="Zhu B."/>
            <person name="Xiang M."/>
            <person name="Wang J."/>
            <person name="Wang Y."/>
            <person name="Zhang T."/>
            <person name="Xu B."/>
            <person name="Zheng H."/>
            <person name="Feng Z."/>
        </authorList>
    </citation>
    <scope>NUCLEOTIDE SEQUENCE [LARGE SCALE GENOMIC DNA]</scope>
    <source>
        <strain evidence="8">HuSjv2</strain>
        <tissue evidence="8">Worms</tissue>
    </source>
</reference>
<evidence type="ECO:0000313" key="8">
    <source>
        <dbReference type="EMBL" id="TNN09631.1"/>
    </source>
</evidence>
<evidence type="ECO:0000256" key="5">
    <source>
        <dbReference type="ARBA" id="ARBA00023136"/>
    </source>
</evidence>
<dbReference type="InterPro" id="IPR019402">
    <property type="entry name" value="CWH43_N"/>
</dbReference>
<comment type="subcellular location">
    <subcellularLocation>
        <location evidence="1">Endomembrane system</location>
        <topology evidence="1">Multi-pass membrane protein</topology>
    </subcellularLocation>
</comment>
<feature type="transmembrane region" description="Helical" evidence="6">
    <location>
        <begin position="161"/>
        <end position="180"/>
    </location>
</feature>
<evidence type="ECO:0000256" key="6">
    <source>
        <dbReference type="SAM" id="Phobius"/>
    </source>
</evidence>